<feature type="region of interest" description="Disordered" evidence="1">
    <location>
        <begin position="32"/>
        <end position="52"/>
    </location>
</feature>
<dbReference type="EMBL" id="CP021063">
    <property type="protein sequence ID" value="ARP61588.1"/>
    <property type="molecule type" value="Genomic_DNA"/>
</dbReference>
<gene>
    <name evidence="3" type="ORF">CAB88_31755</name>
</gene>
<dbReference type="GeneID" id="67470869"/>
<evidence type="ECO:0000256" key="2">
    <source>
        <dbReference type="SAM" id="SignalP"/>
    </source>
</evidence>
<protein>
    <submittedName>
        <fullName evidence="3">Phr family secreted Rap phosphatase inhibitor</fullName>
    </submittedName>
</protein>
<keyword evidence="3" id="KW-0614">Plasmid</keyword>
<dbReference type="InterPro" id="IPR030968">
    <property type="entry name" value="RapG/K_inhib"/>
</dbReference>
<geneLocation type="plasmid" evidence="3 4">
    <name>poh2</name>
</geneLocation>
<feature type="signal peptide" evidence="2">
    <location>
        <begin position="1"/>
        <end position="20"/>
    </location>
</feature>
<keyword evidence="2" id="KW-0732">Signal</keyword>
<proteinExistence type="predicted"/>
<feature type="chain" id="PRO_5043151662" evidence="2">
    <location>
        <begin position="21"/>
        <end position="52"/>
    </location>
</feature>
<sequence length="52" mass="5385">MIKIKKIVLGMVLVGTLACSINSFSSLKQASLNGGETPSPAKPSLSVEIPND</sequence>
<accession>A0A1W6WYF4</accession>
<evidence type="ECO:0000256" key="1">
    <source>
        <dbReference type="SAM" id="MobiDB-lite"/>
    </source>
</evidence>
<name>A0A1W6WYF4_BACTU</name>
<dbReference type="NCBIfam" id="TIGR04429">
    <property type="entry name" value="Phr_nterm"/>
    <property type="match status" value="1"/>
</dbReference>
<evidence type="ECO:0000313" key="3">
    <source>
        <dbReference type="EMBL" id="ARP61588.1"/>
    </source>
</evidence>
<evidence type="ECO:0000313" key="4">
    <source>
        <dbReference type="Proteomes" id="UP000194143"/>
    </source>
</evidence>
<dbReference type="PROSITE" id="PS51257">
    <property type="entry name" value="PROKAR_LIPOPROTEIN"/>
    <property type="match status" value="1"/>
</dbReference>
<dbReference type="AlphaFoldDB" id="A0A1W6WYF4"/>
<keyword evidence="4" id="KW-1185">Reference proteome</keyword>
<dbReference type="Proteomes" id="UP000194143">
    <property type="component" value="Plasmid poh2"/>
</dbReference>
<reference evidence="3 4" key="1">
    <citation type="submission" date="2017-04" db="EMBL/GenBank/DDBJ databases">
        <title>Complete Genome Sequence of Bacillus thuringiensis type Strain ATCC 10792.</title>
        <authorList>
            <person name="Oh D.-H."/>
            <person name="Park B.-J."/>
            <person name="Shuai W."/>
            <person name="Chelliah R."/>
        </authorList>
    </citation>
    <scope>NUCLEOTIDE SEQUENCE [LARGE SCALE GENOMIC DNA]</scope>
    <source>
        <strain evidence="3 4">ATCC 10792</strain>
        <plasmid evidence="3 4">poh2</plasmid>
    </source>
</reference>
<dbReference type="RefSeq" id="WP_000590519.1">
    <property type="nucleotide sequence ID" value="NZ_CP011357.1"/>
</dbReference>
<organism evidence="3 4">
    <name type="scientific">Bacillus thuringiensis</name>
    <dbReference type="NCBI Taxonomy" id="1428"/>
    <lineage>
        <taxon>Bacteria</taxon>
        <taxon>Bacillati</taxon>
        <taxon>Bacillota</taxon>
        <taxon>Bacilli</taxon>
        <taxon>Bacillales</taxon>
        <taxon>Bacillaceae</taxon>
        <taxon>Bacillus</taxon>
        <taxon>Bacillus cereus group</taxon>
    </lineage>
</organism>